<reference evidence="1 2" key="1">
    <citation type="submission" date="2019-02" db="EMBL/GenBank/DDBJ databases">
        <title>Genome sequencing of the rare red list fungi Dentipellis fragilis.</title>
        <authorList>
            <person name="Buettner E."/>
            <person name="Kellner H."/>
        </authorList>
    </citation>
    <scope>NUCLEOTIDE SEQUENCE [LARGE SCALE GENOMIC DNA]</scope>
    <source>
        <strain evidence="1 2">DSM 105465</strain>
    </source>
</reference>
<proteinExistence type="predicted"/>
<name>A0A4Y9Y135_9AGAM</name>
<accession>A0A4Y9Y135</accession>
<dbReference type="EMBL" id="SEOQ01000858">
    <property type="protein sequence ID" value="TFY56085.1"/>
    <property type="molecule type" value="Genomic_DNA"/>
</dbReference>
<evidence type="ECO:0000313" key="1">
    <source>
        <dbReference type="EMBL" id="TFY56085.1"/>
    </source>
</evidence>
<dbReference type="Proteomes" id="UP000298327">
    <property type="component" value="Unassembled WGS sequence"/>
</dbReference>
<dbReference type="AlphaFoldDB" id="A0A4Y9Y135"/>
<organism evidence="1 2">
    <name type="scientific">Dentipellis fragilis</name>
    <dbReference type="NCBI Taxonomy" id="205917"/>
    <lineage>
        <taxon>Eukaryota</taxon>
        <taxon>Fungi</taxon>
        <taxon>Dikarya</taxon>
        <taxon>Basidiomycota</taxon>
        <taxon>Agaricomycotina</taxon>
        <taxon>Agaricomycetes</taxon>
        <taxon>Russulales</taxon>
        <taxon>Hericiaceae</taxon>
        <taxon>Dentipellis</taxon>
    </lineage>
</organism>
<gene>
    <name evidence="1" type="ORF">EVG20_g9068</name>
</gene>
<evidence type="ECO:0000313" key="2">
    <source>
        <dbReference type="Proteomes" id="UP000298327"/>
    </source>
</evidence>
<comment type="caution">
    <text evidence="1">The sequence shown here is derived from an EMBL/GenBank/DDBJ whole genome shotgun (WGS) entry which is preliminary data.</text>
</comment>
<sequence>MPCYRIQSQRPNNDADVMEPVYGERAPAGRPTLDGQPRQAEGSIIRNGHWHMDVEAQRTGSLNAQEIDTPKREGEVSIDSLRADDGVPEIPAEGRGDGGCDGDEHNVEWHAERLTRDVLEARRGPAIEIFVEKMESSASSTNNLADRQPVLGNAVLDYQLNISQCRHELKRFRDATEFMLPESKFVPLYKSTRVRIFRRCDSTLRNLRRLPTTSASSTPIREELHWLAMSLSHFESLLAILSDSERLPEANVFSLLSYSIQFYSQKFKTYQGAIVLDLISPLNEDIKGLSTAISKATESVNSSKRLSQPQTQDVVMCRSTCLNLQSHYSRIFYQLLSIFQSFRSAYIYILSAYTMSSSIFRTLNCKVRESSGVLSLRNRTEALMASNFVSRDVKSKM</sequence>
<keyword evidence="2" id="KW-1185">Reference proteome</keyword>
<protein>
    <submittedName>
        <fullName evidence="1">Uncharacterized protein</fullName>
    </submittedName>
</protein>